<evidence type="ECO:0000313" key="5">
    <source>
        <dbReference type="EMBL" id="CAB9495243.1"/>
    </source>
</evidence>
<feature type="domain" description="HTH lacI-type" evidence="4">
    <location>
        <begin position="7"/>
        <end position="61"/>
    </location>
</feature>
<dbReference type="Proteomes" id="UP000509458">
    <property type="component" value="Chromosome"/>
</dbReference>
<dbReference type="SUPFAM" id="SSF53822">
    <property type="entry name" value="Periplasmic binding protein-like I"/>
    <property type="match status" value="1"/>
</dbReference>
<reference evidence="5 8" key="2">
    <citation type="submission" date="2020-06" db="EMBL/GenBank/DDBJ databases">
        <authorList>
            <person name="Duchaud E."/>
        </authorList>
    </citation>
    <scope>NUCLEOTIDE SEQUENCE [LARGE SCALE GENOMIC DNA]</scope>
    <source>
        <strain evidence="5">Alteromonas fortis</strain>
    </source>
</reference>
<dbReference type="InterPro" id="IPR000843">
    <property type="entry name" value="HTH_LacI"/>
</dbReference>
<evidence type="ECO:0000256" key="1">
    <source>
        <dbReference type="ARBA" id="ARBA00023015"/>
    </source>
</evidence>
<evidence type="ECO:0000259" key="4">
    <source>
        <dbReference type="PROSITE" id="PS50932"/>
    </source>
</evidence>
<evidence type="ECO:0000256" key="3">
    <source>
        <dbReference type="ARBA" id="ARBA00023163"/>
    </source>
</evidence>
<keyword evidence="1" id="KW-0805">Transcription regulation</keyword>
<dbReference type="Proteomes" id="UP000095392">
    <property type="component" value="Unassembled WGS sequence"/>
</dbReference>
<dbReference type="EMBL" id="LR812090">
    <property type="protein sequence ID" value="CAB9495243.1"/>
    <property type="molecule type" value="Genomic_DNA"/>
</dbReference>
<dbReference type="AlphaFoldDB" id="A0A1E7DAW1"/>
<gene>
    <name evidence="5" type="ORF">ALFOR1_40649</name>
    <name evidence="6" type="ORF">BFV95_3380</name>
</gene>
<dbReference type="InterPro" id="IPR028082">
    <property type="entry name" value="Peripla_BP_I"/>
</dbReference>
<dbReference type="PROSITE" id="PS50932">
    <property type="entry name" value="HTH_LACI_2"/>
    <property type="match status" value="1"/>
</dbReference>
<dbReference type="InterPro" id="IPR046335">
    <property type="entry name" value="LacI/GalR-like_sensor"/>
</dbReference>
<dbReference type="CDD" id="cd06278">
    <property type="entry name" value="PBP1_LacI-like"/>
    <property type="match status" value="1"/>
</dbReference>
<dbReference type="SMART" id="SM00354">
    <property type="entry name" value="HTH_LACI"/>
    <property type="match status" value="1"/>
</dbReference>
<evidence type="ECO:0000313" key="7">
    <source>
        <dbReference type="Proteomes" id="UP000095392"/>
    </source>
</evidence>
<accession>A0A1E7DAW1</accession>
<dbReference type="InterPro" id="IPR010982">
    <property type="entry name" value="Lambda_DNA-bd_dom_sf"/>
</dbReference>
<evidence type="ECO:0000256" key="2">
    <source>
        <dbReference type="ARBA" id="ARBA00023125"/>
    </source>
</evidence>
<keyword evidence="3" id="KW-0804">Transcription</keyword>
<dbReference type="EMBL" id="MIPY01000021">
    <property type="protein sequence ID" value="OES29053.1"/>
    <property type="molecule type" value="Genomic_DNA"/>
</dbReference>
<keyword evidence="2" id="KW-0238">DNA-binding</keyword>
<evidence type="ECO:0000313" key="8">
    <source>
        <dbReference type="Proteomes" id="UP000509458"/>
    </source>
</evidence>
<dbReference type="Gene3D" id="1.10.260.40">
    <property type="entry name" value="lambda repressor-like DNA-binding domains"/>
    <property type="match status" value="1"/>
</dbReference>
<protein>
    <submittedName>
        <fullName evidence="5">LacI family transcriptional regulator</fullName>
    </submittedName>
    <submittedName>
        <fullName evidence="6">Periplasmic binding and sugar binding domain of LacI family protein</fullName>
    </submittedName>
</protein>
<sequence>MNKKNRVTSYDVAHAAGVSQSAVSRVYRPGVSVSKKTREKVLKAAEELGYKPNAIARMLINQSTGMIAVIISSRANVNFPEVLAQLNKHIAEKNKRVLLFTLDDAEQLETVIEQILAYQVDGVVALTAHFEPDSVTQFAKHNIPVVLYNRELPDHSVSSVCCNHDQGLRMLVDILVNHHHQHFLIMAGPKDSDVARARLSGARNALLSHGFTDTNVVYGDYSYDSARECLSAYAEKNALPTAIICANDTMAIGAIDEIRENLNLRVPEDISVVGFDGISASSWHSYQLTTVSQPTYFMTKAAVETLVNLIESPDIPPETRYWPGKLIEGNSVAAAPRDNE</sequence>
<proteinExistence type="predicted"/>
<reference evidence="6 7" key="1">
    <citation type="submission" date="2016-09" db="EMBL/GenBank/DDBJ databases">
        <title>Draft Genome Sequence of four Alteromonas macleodii strains isolated from copper coupons and grown long-term at elevated copper levels.</title>
        <authorList>
            <person name="Cusick K."/>
            <person name="Dale J."/>
            <person name="Little B."/>
            <person name="Biffinger J."/>
        </authorList>
    </citation>
    <scope>NUCLEOTIDE SEQUENCE [LARGE SCALE GENOMIC DNA]</scope>
    <source>
        <strain evidence="6 7">KCP01</strain>
    </source>
</reference>
<dbReference type="Pfam" id="PF13377">
    <property type="entry name" value="Peripla_BP_3"/>
    <property type="match status" value="1"/>
</dbReference>
<dbReference type="RefSeq" id="WP_014950649.1">
    <property type="nucleotide sequence ID" value="NZ_CP018321.1"/>
</dbReference>
<dbReference type="Gene3D" id="3.40.50.2300">
    <property type="match status" value="2"/>
</dbReference>
<dbReference type="GO" id="GO:0000976">
    <property type="term" value="F:transcription cis-regulatory region binding"/>
    <property type="evidence" value="ECO:0007669"/>
    <property type="project" value="TreeGrafter"/>
</dbReference>
<dbReference type="PANTHER" id="PTHR30146:SF109">
    <property type="entry name" value="HTH-TYPE TRANSCRIPTIONAL REGULATOR GALS"/>
    <property type="match status" value="1"/>
</dbReference>
<evidence type="ECO:0000313" key="6">
    <source>
        <dbReference type="EMBL" id="OES29053.1"/>
    </source>
</evidence>
<dbReference type="Pfam" id="PF00356">
    <property type="entry name" value="LacI"/>
    <property type="match status" value="1"/>
</dbReference>
<dbReference type="CDD" id="cd01392">
    <property type="entry name" value="HTH_LacI"/>
    <property type="match status" value="1"/>
</dbReference>
<organism evidence="6 7">
    <name type="scientific">Alteromonas macleodii</name>
    <name type="common">Pseudoalteromonas macleodii</name>
    <dbReference type="NCBI Taxonomy" id="28108"/>
    <lineage>
        <taxon>Bacteria</taxon>
        <taxon>Pseudomonadati</taxon>
        <taxon>Pseudomonadota</taxon>
        <taxon>Gammaproteobacteria</taxon>
        <taxon>Alteromonadales</taxon>
        <taxon>Alteromonadaceae</taxon>
        <taxon>Alteromonas/Salinimonas group</taxon>
        <taxon>Alteromonas</taxon>
    </lineage>
</organism>
<dbReference type="PANTHER" id="PTHR30146">
    <property type="entry name" value="LACI-RELATED TRANSCRIPTIONAL REPRESSOR"/>
    <property type="match status" value="1"/>
</dbReference>
<dbReference type="SUPFAM" id="SSF47413">
    <property type="entry name" value="lambda repressor-like DNA-binding domains"/>
    <property type="match status" value="1"/>
</dbReference>
<dbReference type="GeneID" id="56268338"/>
<dbReference type="GO" id="GO:0003700">
    <property type="term" value="F:DNA-binding transcription factor activity"/>
    <property type="evidence" value="ECO:0007669"/>
    <property type="project" value="TreeGrafter"/>
</dbReference>
<keyword evidence="7" id="KW-1185">Reference proteome</keyword>
<name>A0A1E7DAW1_ALTMA</name>